<accession>A0A545U577</accession>
<gene>
    <name evidence="1" type="ORF">FLL46_23415</name>
</gene>
<evidence type="ECO:0000313" key="1">
    <source>
        <dbReference type="EMBL" id="TQV84563.1"/>
    </source>
</evidence>
<name>A0A545U577_9GAMM</name>
<protein>
    <submittedName>
        <fullName evidence="1">Uncharacterized protein</fullName>
    </submittedName>
</protein>
<dbReference type="OrthoDB" id="5405293at2"/>
<evidence type="ECO:0000313" key="2">
    <source>
        <dbReference type="Proteomes" id="UP000315439"/>
    </source>
</evidence>
<reference evidence="1 2" key="1">
    <citation type="submission" date="2019-07" db="EMBL/GenBank/DDBJ databases">
        <title>Draft genome for Aliikangiella sp. M105.</title>
        <authorList>
            <person name="Wang G."/>
        </authorList>
    </citation>
    <scope>NUCLEOTIDE SEQUENCE [LARGE SCALE GENOMIC DNA]</scope>
    <source>
        <strain evidence="1 2">M105</strain>
    </source>
</reference>
<keyword evidence="2" id="KW-1185">Reference proteome</keyword>
<dbReference type="Proteomes" id="UP000315439">
    <property type="component" value="Unassembled WGS sequence"/>
</dbReference>
<dbReference type="AlphaFoldDB" id="A0A545U577"/>
<dbReference type="EMBL" id="VIKS01000014">
    <property type="protein sequence ID" value="TQV84563.1"/>
    <property type="molecule type" value="Genomic_DNA"/>
</dbReference>
<organism evidence="1 2">
    <name type="scientific">Aliikangiella coralliicola</name>
    <dbReference type="NCBI Taxonomy" id="2592383"/>
    <lineage>
        <taxon>Bacteria</taxon>
        <taxon>Pseudomonadati</taxon>
        <taxon>Pseudomonadota</taxon>
        <taxon>Gammaproteobacteria</taxon>
        <taxon>Oceanospirillales</taxon>
        <taxon>Pleioneaceae</taxon>
        <taxon>Aliikangiella</taxon>
    </lineage>
</organism>
<sequence>MNSSKKDKNLSFWTTRRNKISTSVGKWTGGEDVICHGHLMMKDLLGNISYMQMLVLNITGRLVDEKVAKWLEGNFIGVSYPDVRIWCNTIGALAGTTKTSVVSATVAGTLAADSRGYGGSQTSVYGMKFIQNALKQKQSGMTLEQIIKNANYKNGKPVITGYARPVARNDERLEPHQRMTEKLGFSVGEHLKLAWEINDYLEQHHDLAMNVAGYSCAFLSDQGFSPQEVYRIKSLMVASGVTACYVDYYERTSGSFLPQRCDDIEYDGHPIRTID</sequence>
<dbReference type="InterPro" id="IPR036969">
    <property type="entry name" value="Citrate_synthase_sf"/>
</dbReference>
<proteinExistence type="predicted"/>
<dbReference type="GO" id="GO:0046912">
    <property type="term" value="F:acyltransferase activity, acyl groups converted into alkyl on transfer"/>
    <property type="evidence" value="ECO:0007669"/>
    <property type="project" value="InterPro"/>
</dbReference>
<dbReference type="SUPFAM" id="SSF48256">
    <property type="entry name" value="Citrate synthase"/>
    <property type="match status" value="1"/>
</dbReference>
<comment type="caution">
    <text evidence="1">The sequence shown here is derived from an EMBL/GenBank/DDBJ whole genome shotgun (WGS) entry which is preliminary data.</text>
</comment>
<dbReference type="RefSeq" id="WP_142934279.1">
    <property type="nucleotide sequence ID" value="NZ_ML660170.1"/>
</dbReference>